<evidence type="ECO:0000256" key="1">
    <source>
        <dbReference type="ARBA" id="ARBA00010154"/>
    </source>
</evidence>
<dbReference type="RefSeq" id="WP_166990497.1">
    <property type="nucleotide sequence ID" value="NZ_CP061169.1"/>
</dbReference>
<protein>
    <submittedName>
        <fullName evidence="2">dTDP-4-dehydrorhamnose 3,5-epimerase family protein</fullName>
    </submittedName>
</protein>
<keyword evidence="3" id="KW-1185">Reference proteome</keyword>
<dbReference type="Gene3D" id="2.60.120.10">
    <property type="entry name" value="Jelly Rolls"/>
    <property type="match status" value="1"/>
</dbReference>
<dbReference type="InterPro" id="IPR000888">
    <property type="entry name" value="RmlC-like"/>
</dbReference>
<sequence length="203" mass="22610">MEIRDLAVPDSYEITPKTFKDDRGVFLEWYRFDKLEERTGRPFEVKQANTSVSARGTVRGIHFADIPPSQAKYVTVSHGSVIDFIIDIRVGSPTFGEWDSVQLDDERRNAVFLSEGLGHCFVALTEGATVSYLVSDTYNPEREHGISPLDPDIALDLPFGRDELLLSPKDIGAPSLSAARRDNLLPTWDAARAFYARAAEGHP</sequence>
<dbReference type="CDD" id="cd00438">
    <property type="entry name" value="cupin_RmlC"/>
    <property type="match status" value="1"/>
</dbReference>
<accession>A0ABX6YGG4</accession>
<dbReference type="Proteomes" id="UP000662814">
    <property type="component" value="Chromosome"/>
</dbReference>
<dbReference type="EMBL" id="CP061169">
    <property type="protein sequence ID" value="QPZ37487.1"/>
    <property type="molecule type" value="Genomic_DNA"/>
</dbReference>
<name>A0ABX6YGG4_9MICO</name>
<dbReference type="PANTHER" id="PTHR21047">
    <property type="entry name" value="DTDP-6-DEOXY-D-GLUCOSE-3,5 EPIMERASE"/>
    <property type="match status" value="1"/>
</dbReference>
<dbReference type="SUPFAM" id="SSF51182">
    <property type="entry name" value="RmlC-like cupins"/>
    <property type="match status" value="1"/>
</dbReference>
<evidence type="ECO:0000313" key="2">
    <source>
        <dbReference type="EMBL" id="QPZ37487.1"/>
    </source>
</evidence>
<comment type="similarity">
    <text evidence="1">Belongs to the dTDP-4-dehydrorhamnose 3,5-epimerase family.</text>
</comment>
<evidence type="ECO:0000313" key="3">
    <source>
        <dbReference type="Proteomes" id="UP000662814"/>
    </source>
</evidence>
<reference evidence="2 3" key="1">
    <citation type="submission" date="2020-12" db="EMBL/GenBank/DDBJ databases">
        <title>Microbacterium sp. HY060.</title>
        <authorList>
            <person name="Zhou J."/>
        </authorList>
    </citation>
    <scope>NUCLEOTIDE SEQUENCE [LARGE SCALE GENOMIC DNA]</scope>
    <source>
        <strain evidence="2 3">HY60</strain>
    </source>
</reference>
<organism evidence="2 3">
    <name type="scientific">Paramicrobacterium chengjingii</name>
    <dbReference type="NCBI Taxonomy" id="2769067"/>
    <lineage>
        <taxon>Bacteria</taxon>
        <taxon>Bacillati</taxon>
        <taxon>Actinomycetota</taxon>
        <taxon>Actinomycetes</taxon>
        <taxon>Micrococcales</taxon>
        <taxon>Microbacteriaceae</taxon>
        <taxon>Paramicrobacterium</taxon>
    </lineage>
</organism>
<proteinExistence type="inferred from homology"/>
<dbReference type="PANTHER" id="PTHR21047:SF2">
    <property type="entry name" value="THYMIDINE DIPHOSPHO-4-KETO-RHAMNOSE 3,5-EPIMERASE"/>
    <property type="match status" value="1"/>
</dbReference>
<dbReference type="InterPro" id="IPR014710">
    <property type="entry name" value="RmlC-like_jellyroll"/>
</dbReference>
<dbReference type="Pfam" id="PF00908">
    <property type="entry name" value="dTDP_sugar_isom"/>
    <property type="match status" value="1"/>
</dbReference>
<dbReference type="InterPro" id="IPR011051">
    <property type="entry name" value="RmlC_Cupin_sf"/>
</dbReference>
<gene>
    <name evidence="2" type="ORF">HCR76_11645</name>
</gene>